<dbReference type="Proteomes" id="UP000748308">
    <property type="component" value="Unassembled WGS sequence"/>
</dbReference>
<dbReference type="PANTHER" id="PTHR39452">
    <property type="entry name" value="CHEY-P PHOSPHATASE CHEX"/>
    <property type="match status" value="1"/>
</dbReference>
<keyword evidence="1" id="KW-0145">Chemotaxis</keyword>
<dbReference type="CDD" id="cd17906">
    <property type="entry name" value="CheX"/>
    <property type="match status" value="1"/>
</dbReference>
<dbReference type="GO" id="GO:0006935">
    <property type="term" value="P:chemotaxis"/>
    <property type="evidence" value="ECO:0007669"/>
    <property type="project" value="UniProtKB-KW"/>
</dbReference>
<dbReference type="Gene3D" id="3.40.1550.10">
    <property type="entry name" value="CheC-like"/>
    <property type="match status" value="1"/>
</dbReference>
<evidence type="ECO:0000313" key="4">
    <source>
        <dbReference type="Proteomes" id="UP000748308"/>
    </source>
</evidence>
<dbReference type="InterPro" id="IPR038756">
    <property type="entry name" value="CheX-like"/>
</dbReference>
<dbReference type="EMBL" id="VGIY01000020">
    <property type="protein sequence ID" value="MBM3316531.1"/>
    <property type="molecule type" value="Genomic_DNA"/>
</dbReference>
<sequence>MLELVSEAALVGAADVFEMMARVRPAATEAPGPRVQGTWVSGIVGLGSERIRISLVVHFPLELARDLTARLLGDPRGARGENGHLVRDAVGEIANMIAGRVKSRVGSDRHPLAVSLPAVVEGREFAIAQGGRAERFSYRLQFPSGACWLEGAVFAPERRPPNGP</sequence>
<gene>
    <name evidence="3" type="ORF">FJY75_01635</name>
</gene>
<protein>
    <submittedName>
        <fullName evidence="3">Chemotaxis protein CheX</fullName>
    </submittedName>
</protein>
<dbReference type="SUPFAM" id="SSF103039">
    <property type="entry name" value="CheC-like"/>
    <property type="match status" value="1"/>
</dbReference>
<proteinExistence type="predicted"/>
<dbReference type="PANTHER" id="PTHR39452:SF1">
    <property type="entry name" value="CHEY-P PHOSPHATASE CHEX"/>
    <property type="match status" value="1"/>
</dbReference>
<evidence type="ECO:0000259" key="2">
    <source>
        <dbReference type="Pfam" id="PF13690"/>
    </source>
</evidence>
<name>A0A938BQ54_UNCEI</name>
<comment type="caution">
    <text evidence="3">The sequence shown here is derived from an EMBL/GenBank/DDBJ whole genome shotgun (WGS) entry which is preliminary data.</text>
</comment>
<dbReference type="Pfam" id="PF13690">
    <property type="entry name" value="CheX"/>
    <property type="match status" value="1"/>
</dbReference>
<evidence type="ECO:0000313" key="3">
    <source>
        <dbReference type="EMBL" id="MBM3316531.1"/>
    </source>
</evidence>
<dbReference type="AlphaFoldDB" id="A0A938BQ54"/>
<dbReference type="InterPro" id="IPR028976">
    <property type="entry name" value="CheC-like_sf"/>
</dbReference>
<evidence type="ECO:0000256" key="1">
    <source>
        <dbReference type="ARBA" id="ARBA00022500"/>
    </source>
</evidence>
<accession>A0A938BQ54</accession>
<reference evidence="3" key="1">
    <citation type="submission" date="2019-03" db="EMBL/GenBank/DDBJ databases">
        <title>Lake Tanganyika Metagenome-Assembled Genomes (MAGs).</title>
        <authorList>
            <person name="Tran P."/>
        </authorList>
    </citation>
    <scope>NUCLEOTIDE SEQUENCE</scope>
    <source>
        <strain evidence="3">M_DeepCast_400m_m2_100</strain>
    </source>
</reference>
<organism evidence="3 4">
    <name type="scientific">Eiseniibacteriota bacterium</name>
    <dbReference type="NCBI Taxonomy" id="2212470"/>
    <lineage>
        <taxon>Bacteria</taxon>
        <taxon>Candidatus Eiseniibacteriota</taxon>
    </lineage>
</organism>
<dbReference type="InterPro" id="IPR028051">
    <property type="entry name" value="CheX-like_dom"/>
</dbReference>
<feature type="domain" description="Chemotaxis phosphatase CheX-like" evidence="2">
    <location>
        <begin position="40"/>
        <end position="138"/>
    </location>
</feature>